<dbReference type="Gene3D" id="1.20.120.1780">
    <property type="entry name" value="UbiA prenyltransferase"/>
    <property type="match status" value="1"/>
</dbReference>
<feature type="transmembrane region" description="Helical" evidence="8">
    <location>
        <begin position="173"/>
        <end position="193"/>
    </location>
</feature>
<keyword evidence="4 8" id="KW-0808">Transferase</keyword>
<evidence type="ECO:0000313" key="11">
    <source>
        <dbReference type="Proteomes" id="UP000184010"/>
    </source>
</evidence>
<dbReference type="FunFam" id="1.20.120.1780:FF:000002">
    <property type="entry name" value="1,4-dihydroxy-2-naphthoate octaprenyltransferase"/>
    <property type="match status" value="1"/>
</dbReference>
<dbReference type="CDD" id="cd13962">
    <property type="entry name" value="PT_UbiA_UBIAD1"/>
    <property type="match status" value="1"/>
</dbReference>
<dbReference type="EC" id="2.5.1.74" evidence="8 9"/>
<gene>
    <name evidence="8" type="primary">menA</name>
    <name evidence="10" type="ORF">SAMN02745215_03625</name>
</gene>
<name>A0A1M7UEU5_9FIRM</name>
<keyword evidence="3 8" id="KW-1003">Cell membrane</keyword>
<dbReference type="GO" id="GO:0005886">
    <property type="term" value="C:plasma membrane"/>
    <property type="evidence" value="ECO:0007669"/>
    <property type="project" value="UniProtKB-SubCell"/>
</dbReference>
<comment type="catalytic activity">
    <reaction evidence="8">
        <text>an all-trans-polyprenyl diphosphate + 1,4-dihydroxy-2-naphthoate + H(+) = a 2-demethylmenaquinol + CO2 + diphosphate</text>
        <dbReference type="Rhea" id="RHEA:26478"/>
        <dbReference type="Rhea" id="RHEA-COMP:9563"/>
        <dbReference type="Rhea" id="RHEA-COMP:9564"/>
        <dbReference type="ChEBI" id="CHEBI:11173"/>
        <dbReference type="ChEBI" id="CHEBI:15378"/>
        <dbReference type="ChEBI" id="CHEBI:16526"/>
        <dbReference type="ChEBI" id="CHEBI:33019"/>
        <dbReference type="ChEBI" id="CHEBI:55437"/>
        <dbReference type="ChEBI" id="CHEBI:58914"/>
        <dbReference type="EC" id="2.5.1.74"/>
    </reaction>
</comment>
<dbReference type="InterPro" id="IPR000537">
    <property type="entry name" value="UbiA_prenyltransferase"/>
</dbReference>
<evidence type="ECO:0000256" key="6">
    <source>
        <dbReference type="ARBA" id="ARBA00022989"/>
    </source>
</evidence>
<keyword evidence="2 8" id="KW-0474">Menaquinone biosynthesis</keyword>
<dbReference type="FunFam" id="1.10.357.140:FF:000007">
    <property type="entry name" value="1,4-dihydroxy-2-naphthoate octaprenyltransferase"/>
    <property type="match status" value="1"/>
</dbReference>
<protein>
    <recommendedName>
        <fullName evidence="8 9">1,4-dihydroxy-2-naphthoate octaprenyltransferase</fullName>
        <shortName evidence="8">DHNA-octaprenyltransferase</shortName>
        <ecNumber evidence="8 9">2.5.1.74</ecNumber>
    </recommendedName>
</protein>
<feature type="transmembrane region" description="Helical" evidence="8">
    <location>
        <begin position="120"/>
        <end position="139"/>
    </location>
</feature>
<evidence type="ECO:0000256" key="3">
    <source>
        <dbReference type="ARBA" id="ARBA00022475"/>
    </source>
</evidence>
<reference evidence="11" key="1">
    <citation type="submission" date="2016-12" db="EMBL/GenBank/DDBJ databases">
        <authorList>
            <person name="Varghese N."/>
            <person name="Submissions S."/>
        </authorList>
    </citation>
    <scope>NUCLEOTIDE SEQUENCE [LARGE SCALE GENOMIC DNA]</scope>
    <source>
        <strain evidence="11">DSM 11544</strain>
    </source>
</reference>
<keyword evidence="6 8" id="KW-1133">Transmembrane helix</keyword>
<feature type="transmembrane region" description="Helical" evidence="8">
    <location>
        <begin position="145"/>
        <end position="161"/>
    </location>
</feature>
<dbReference type="AlphaFoldDB" id="A0A1M7UEU5"/>
<feature type="transmembrane region" description="Helical" evidence="8">
    <location>
        <begin position="309"/>
        <end position="326"/>
    </location>
</feature>
<evidence type="ECO:0000256" key="5">
    <source>
        <dbReference type="ARBA" id="ARBA00022692"/>
    </source>
</evidence>
<accession>A0A1M7UEU5</accession>
<dbReference type="NCBIfam" id="NF004749">
    <property type="entry name" value="PRK06080.1-1"/>
    <property type="match status" value="1"/>
</dbReference>
<evidence type="ECO:0000256" key="8">
    <source>
        <dbReference type="HAMAP-Rule" id="MF_01937"/>
    </source>
</evidence>
<dbReference type="PIRSF" id="PIRSF005355">
    <property type="entry name" value="UBIAD1"/>
    <property type="match status" value="1"/>
</dbReference>
<comment type="similarity">
    <text evidence="8">Belongs to the MenA family. Type 1 subfamily.</text>
</comment>
<organism evidence="10 11">
    <name type="scientific">Desulfitobacterium chlororespirans DSM 11544</name>
    <dbReference type="NCBI Taxonomy" id="1121395"/>
    <lineage>
        <taxon>Bacteria</taxon>
        <taxon>Bacillati</taxon>
        <taxon>Bacillota</taxon>
        <taxon>Clostridia</taxon>
        <taxon>Eubacteriales</taxon>
        <taxon>Desulfitobacteriaceae</taxon>
        <taxon>Desulfitobacterium</taxon>
    </lineage>
</organism>
<dbReference type="GO" id="GO:0009234">
    <property type="term" value="P:menaquinone biosynthetic process"/>
    <property type="evidence" value="ECO:0007669"/>
    <property type="project" value="UniProtKB-UniRule"/>
</dbReference>
<dbReference type="EMBL" id="FRDN01000011">
    <property type="protein sequence ID" value="SHN81488.1"/>
    <property type="molecule type" value="Genomic_DNA"/>
</dbReference>
<evidence type="ECO:0000256" key="9">
    <source>
        <dbReference type="NCBIfam" id="TIGR00751"/>
    </source>
</evidence>
<dbReference type="PANTHER" id="PTHR13929:SF0">
    <property type="entry name" value="UBIA PRENYLTRANSFERASE DOMAIN-CONTAINING PROTEIN 1"/>
    <property type="match status" value="1"/>
</dbReference>
<dbReference type="HAMAP" id="MF_01937">
    <property type="entry name" value="MenA_1"/>
    <property type="match status" value="1"/>
</dbReference>
<evidence type="ECO:0000256" key="7">
    <source>
        <dbReference type="ARBA" id="ARBA00023136"/>
    </source>
</evidence>
<feature type="transmembrane region" description="Helical" evidence="8">
    <location>
        <begin position="41"/>
        <end position="63"/>
    </location>
</feature>
<keyword evidence="5 8" id="KW-0812">Transmembrane</keyword>
<keyword evidence="7 8" id="KW-0472">Membrane</keyword>
<dbReference type="GO" id="GO:0042371">
    <property type="term" value="P:vitamin K biosynthetic process"/>
    <property type="evidence" value="ECO:0007669"/>
    <property type="project" value="TreeGrafter"/>
</dbReference>
<proteinExistence type="inferred from homology"/>
<feature type="transmembrane region" description="Helical" evidence="8">
    <location>
        <begin position="246"/>
        <end position="269"/>
    </location>
</feature>
<evidence type="ECO:0000256" key="2">
    <source>
        <dbReference type="ARBA" id="ARBA00022428"/>
    </source>
</evidence>
<dbReference type="Pfam" id="PF01040">
    <property type="entry name" value="UbiA"/>
    <property type="match status" value="1"/>
</dbReference>
<dbReference type="InterPro" id="IPR044878">
    <property type="entry name" value="UbiA_sf"/>
</dbReference>
<dbReference type="Gene3D" id="1.10.357.140">
    <property type="entry name" value="UbiA prenyltransferase"/>
    <property type="match status" value="1"/>
</dbReference>
<dbReference type="NCBIfam" id="TIGR00751">
    <property type="entry name" value="menA"/>
    <property type="match status" value="1"/>
</dbReference>
<dbReference type="PANTHER" id="PTHR13929">
    <property type="entry name" value="1,4-DIHYDROXY-2-NAPHTHOATE OCTAPRENYLTRANSFERASE"/>
    <property type="match status" value="1"/>
</dbReference>
<evidence type="ECO:0000256" key="4">
    <source>
        <dbReference type="ARBA" id="ARBA00022679"/>
    </source>
</evidence>
<dbReference type="InterPro" id="IPR004657">
    <property type="entry name" value="MenA"/>
</dbReference>
<evidence type="ECO:0000313" key="10">
    <source>
        <dbReference type="EMBL" id="SHN81488.1"/>
    </source>
</evidence>
<sequence length="327" mass="35834">MKRLKNYNEKYNEKLNEERAMSSDFTSRPPQKHHWKIWWELIRPHTLTAATVPVLLGSVLALLEGKTHLLLFAAMMIASLLIQAATNLFNEYYDYKRGLDTEKSVGIGGGIVRHGMAPGLIMTLALSMYAISVLLGVYICASSSWWLAAVGSLCMLMGYLYTGGPYPISYTPLGELFSGLFMGFLIILIAFFIQTGYVSSTAVLVAVPSGILVGLINLSNNLRDRDGDKANGRKTIPVLLGPEKTIVFMGIMFAVAYLWIVGLVVVRLITPWALVALLSIPKARQATKGFVGKVEPITMMPAMKATGQTNTFFGLLLALGLLVGYFL</sequence>
<feature type="transmembrane region" description="Helical" evidence="8">
    <location>
        <begin position="199"/>
        <end position="219"/>
    </location>
</feature>
<feature type="transmembrane region" description="Helical" evidence="8">
    <location>
        <begin position="69"/>
        <end position="89"/>
    </location>
</feature>
<dbReference type="GO" id="GO:0046428">
    <property type="term" value="F:1,4-dihydroxy-2-naphthoate polyprenyltransferase activity"/>
    <property type="evidence" value="ECO:0007669"/>
    <property type="project" value="UniProtKB-UniRule"/>
</dbReference>
<dbReference type="STRING" id="1121395.SAMN02745215_03625"/>
<comment type="subcellular location">
    <subcellularLocation>
        <location evidence="8">Cell membrane</location>
        <topology evidence="8">Multi-pass membrane protein</topology>
    </subcellularLocation>
    <subcellularLocation>
        <location evidence="1">Membrane</location>
        <topology evidence="1">Multi-pass membrane protein</topology>
    </subcellularLocation>
</comment>
<comment type="function">
    <text evidence="8">Conversion of 1,4-dihydroxy-2-naphthoate (DHNA) to demethylmenaquinone (DMK).</text>
</comment>
<keyword evidence="11" id="KW-1185">Reference proteome</keyword>
<dbReference type="UniPathway" id="UPA00079">
    <property type="reaction ID" value="UER00168"/>
</dbReference>
<dbReference type="InterPro" id="IPR026046">
    <property type="entry name" value="UBIAD1"/>
</dbReference>
<evidence type="ECO:0000256" key="1">
    <source>
        <dbReference type="ARBA" id="ARBA00004141"/>
    </source>
</evidence>
<dbReference type="Proteomes" id="UP000184010">
    <property type="component" value="Unassembled WGS sequence"/>
</dbReference>
<comment type="pathway">
    <text evidence="8">Quinol/quinone metabolism; menaquinone biosynthesis; menaquinol from 1,4-dihydroxy-2-naphthoate: step 1/2.</text>
</comment>